<dbReference type="RefSeq" id="XP_028483331.1">
    <property type="nucleotide sequence ID" value="XM_028631130.1"/>
</dbReference>
<evidence type="ECO:0000256" key="7">
    <source>
        <dbReference type="ARBA" id="ARBA00022840"/>
    </source>
</evidence>
<dbReference type="Pfam" id="PF00005">
    <property type="entry name" value="ABC_tran"/>
    <property type="match status" value="2"/>
</dbReference>
<evidence type="ECO:0000259" key="13">
    <source>
        <dbReference type="PROSITE" id="PS50929"/>
    </source>
</evidence>
<dbReference type="PANTHER" id="PTHR24223:SF269">
    <property type="entry name" value="ABC MULTIDRUG TRANSPORTER (EUROFUNG)-RELATED"/>
    <property type="match status" value="1"/>
</dbReference>
<feature type="transmembrane region" description="Helical" evidence="11">
    <location>
        <begin position="916"/>
        <end position="938"/>
    </location>
</feature>
<feature type="domain" description="ABC transmembrane type-1" evidence="13">
    <location>
        <begin position="916"/>
        <end position="1199"/>
    </location>
</feature>
<gene>
    <name evidence="14" type="ORF">C8Q69DRAFT_474513</name>
</gene>
<evidence type="ECO:0000313" key="14">
    <source>
        <dbReference type="EMBL" id="RWQ93686.1"/>
    </source>
</evidence>
<keyword evidence="7" id="KW-0067">ATP-binding</keyword>
<evidence type="ECO:0000256" key="3">
    <source>
        <dbReference type="ARBA" id="ARBA00022448"/>
    </source>
</evidence>
<feature type="transmembrane region" description="Helical" evidence="11">
    <location>
        <begin position="1141"/>
        <end position="1162"/>
    </location>
</feature>
<dbReference type="InterPro" id="IPR036640">
    <property type="entry name" value="ABC1_TM_sf"/>
</dbReference>
<evidence type="ECO:0000256" key="6">
    <source>
        <dbReference type="ARBA" id="ARBA00022741"/>
    </source>
</evidence>
<feature type="transmembrane region" description="Helical" evidence="11">
    <location>
        <begin position="69"/>
        <end position="92"/>
    </location>
</feature>
<dbReference type="InterPro" id="IPR044746">
    <property type="entry name" value="ABCC_6TM_D1"/>
</dbReference>
<keyword evidence="4" id="KW-1003">Cell membrane</keyword>
<dbReference type="GO" id="GO:0016887">
    <property type="term" value="F:ATP hydrolysis activity"/>
    <property type="evidence" value="ECO:0007669"/>
    <property type="project" value="InterPro"/>
</dbReference>
<dbReference type="PANTHER" id="PTHR24223">
    <property type="entry name" value="ATP-BINDING CASSETTE SUB-FAMILY C"/>
    <property type="match status" value="1"/>
</dbReference>
<evidence type="ECO:0000256" key="5">
    <source>
        <dbReference type="ARBA" id="ARBA00022692"/>
    </source>
</evidence>
<sequence>MASQELSCQTLDSTLRLHASYCRGGFDFTLLFEESILTLLPLCLFITIAPLRILYLVRKRRKVTHGGLLPVKITAFIALGVIQTILIILWALPPAERTPASIPTAVITVAGTAVFFILSYTEHKNSVRPSIMLSIYLFLSLAFDIPRARTLWLRRTNDYNGLIATMFTVTVGIKTLALILEALEKRGILLPEYRSYPHEATASIWNRSLFWWLNPLFRKGFSQLLGVDDLFVLDKHLASERIDSTMTAMWNNKVTRRNPHSLFFVAMNTLKWPLLAAATPRAFLIALNFCQPLLINRTLILSIQDVTSQTNNFGYGLIGAYVLVYGGIAIFMGQYQHITYRAITMLRGALVSMVYRKAIRLNAKDVDPAASLTLMSADIERIVQGWQTMHEIWANIIEVCVAIYLLDIQLGVACAVPVGVSIITLVGSMITMFLVVSRQAMWLEAIERRVSFTTSMLGSMKGIKMCGLKQVLLSSLQRLRISELTISKKFRRLLIWNMTLAYVSQIFVPIITFAVYVAISPKSGGDSILDTARIYTSLSLFALLTDPLASLVMSLVSFMGSLGSFTRIQTFLSKEDYIDQRQLPSKSSESSIDISEHSIPSFGSEKISIGTKTSEMSRSIKGNLRELYNDAVTVHDGHFGWDLGEPILKSINIVIPREKFAILVGPVGCGKSTLLKAFLGEVACLEGTVQLSSENIAYCDQSPWHLNETIQKSIAAVSPFDPAWYTTVIRSCALEEDIRLLPAGDQTIIGSRGVALSGGQRQRIALARAVYSRREIVILDDSFSGLDAATENQIFHSLIGKDGLLRRSRSTVILASSSAKRIPYADHIIVLDTGGRIKEQGQFHALNASGGYVSSFELPPAEWDYKPEKRSKSKLLSNASSSPIAAKTEQSIEAEANKKTGDIAVYLYYIKSIGKLGALIFAIFISAFVFCISFPSIWVKWWAISNIEEPGKHLAYYLGIYAMLGVLALGSLVIACWQIIITMVPRSGEHFHWTLLNTVLSAPTTFFSTTDIGVTLNRFSQDLQLIDMELPVVALNTFATFVLCIAQMTLIGVSSPYTAISFPAVLAILYFCQKVYLRTSRQLRFMDLESKAPLYSHFAESLCGLLTLRAFGWQQAMERKNHQLLDRSQRPFYLLFAVQRWLTLVLDLMVAGIATLLIILVVELRPDLSAGFVGVALLNVIMFSQSIKLLVTYWTNLETHIGAVARVKVFSESVKSEDLPTENGPVPTYWPSNGSIEFKDVSAAYTPDELVLRNISFSIQTGEKIGICGRTGSGKSSLVLSLFRMIELSSGTITIDGIDISTIPRQEIRSRIIGVCQDPFLIKGTVRLNADPTGLCSENAIINALESVQLMSVIQEKGDLDTDIDELFLSHGQKQLFCLARAMLRPSTILILDEATSNIDSKTENIMQRIIRENFANHTIITVAHKLDTILDYDKIAMLEAGRLIAFDDPYTLLSTDSAFSRFYANAAAEESD</sequence>
<keyword evidence="8 11" id="KW-1133">Transmembrane helix</keyword>
<evidence type="ECO:0000256" key="8">
    <source>
        <dbReference type="ARBA" id="ARBA00022989"/>
    </source>
</evidence>
<dbReference type="Pfam" id="PF24357">
    <property type="entry name" value="TMD0_ABC"/>
    <property type="match status" value="1"/>
</dbReference>
<evidence type="ECO:0000256" key="10">
    <source>
        <dbReference type="ARBA" id="ARBA00023180"/>
    </source>
</evidence>
<keyword evidence="10" id="KW-0325">Glycoprotein</keyword>
<feature type="transmembrane region" description="Helical" evidence="11">
    <location>
        <begin position="36"/>
        <end position="57"/>
    </location>
</feature>
<dbReference type="GO" id="GO:0005886">
    <property type="term" value="C:plasma membrane"/>
    <property type="evidence" value="ECO:0007669"/>
    <property type="project" value="UniProtKB-SubCell"/>
</dbReference>
<dbReference type="InterPro" id="IPR011527">
    <property type="entry name" value="ABC1_TM_dom"/>
</dbReference>
<evidence type="ECO:0000256" key="1">
    <source>
        <dbReference type="ARBA" id="ARBA00004651"/>
    </source>
</evidence>
<dbReference type="FunFam" id="3.40.50.300:FF:000838">
    <property type="entry name" value="ABC multidrug transporter (Eurofung)"/>
    <property type="match status" value="1"/>
</dbReference>
<feature type="domain" description="ABC transporter" evidence="12">
    <location>
        <begin position="1236"/>
        <end position="1466"/>
    </location>
</feature>
<feature type="transmembrane region" description="Helical" evidence="11">
    <location>
        <begin position="130"/>
        <end position="147"/>
    </location>
</feature>
<keyword evidence="15" id="KW-1185">Reference proteome</keyword>
<comment type="similarity">
    <text evidence="2">Belongs to the ABC transporter superfamily. ABCC family. Conjugate transporter (TC 3.A.1.208) subfamily.</text>
</comment>
<dbReference type="SUPFAM" id="SSF90123">
    <property type="entry name" value="ABC transporter transmembrane region"/>
    <property type="match status" value="2"/>
</dbReference>
<dbReference type="InterPro" id="IPR044726">
    <property type="entry name" value="ABCC_6TM_D2"/>
</dbReference>
<dbReference type="PROSITE" id="PS50929">
    <property type="entry name" value="ABC_TM1F"/>
    <property type="match status" value="2"/>
</dbReference>
<dbReference type="CDD" id="cd18580">
    <property type="entry name" value="ABC_6TM_ABCC_D2"/>
    <property type="match status" value="1"/>
</dbReference>
<accession>A0A443HPC4</accession>
<dbReference type="Gene3D" id="3.40.50.300">
    <property type="entry name" value="P-loop containing nucleotide triphosphate hydrolases"/>
    <property type="match status" value="2"/>
</dbReference>
<reference evidence="14 15" key="1">
    <citation type="journal article" date="2018" name="Front. Microbiol.">
        <title>Genomic and genetic insights into a cosmopolitan fungus, Paecilomyces variotii (Eurotiales).</title>
        <authorList>
            <person name="Urquhart A.S."/>
            <person name="Mondo S.J."/>
            <person name="Makela M.R."/>
            <person name="Hane J.K."/>
            <person name="Wiebenga A."/>
            <person name="He G."/>
            <person name="Mihaltcheva S."/>
            <person name="Pangilinan J."/>
            <person name="Lipzen A."/>
            <person name="Barry K."/>
            <person name="de Vries R.P."/>
            <person name="Grigoriev I.V."/>
            <person name="Idnurm A."/>
        </authorList>
    </citation>
    <scope>NUCLEOTIDE SEQUENCE [LARGE SCALE GENOMIC DNA]</scope>
    <source>
        <strain evidence="14 15">CBS 101075</strain>
    </source>
</reference>
<comment type="subcellular location">
    <subcellularLocation>
        <location evidence="1">Cell membrane</location>
        <topology evidence="1">Multi-pass membrane protein</topology>
    </subcellularLocation>
</comment>
<dbReference type="FunFam" id="1.20.1560.10:FF:000055">
    <property type="entry name" value="ABC multidrug transporter (Eurofung)"/>
    <property type="match status" value="1"/>
</dbReference>
<dbReference type="VEuPathDB" id="FungiDB:C8Q69DRAFT_474513"/>
<proteinExistence type="inferred from homology"/>
<dbReference type="PROSITE" id="PS00211">
    <property type="entry name" value="ABC_TRANSPORTER_1"/>
    <property type="match status" value="2"/>
</dbReference>
<keyword evidence="9 11" id="KW-0472">Membrane</keyword>
<feature type="transmembrane region" description="Helical" evidence="11">
    <location>
        <begin position="1057"/>
        <end position="1077"/>
    </location>
</feature>
<feature type="domain" description="ABC transporter" evidence="12">
    <location>
        <begin position="632"/>
        <end position="858"/>
    </location>
</feature>
<keyword evidence="6" id="KW-0547">Nucleotide-binding</keyword>
<dbReference type="CDD" id="cd03244">
    <property type="entry name" value="ABCC_MRP_domain2"/>
    <property type="match status" value="1"/>
</dbReference>
<feature type="transmembrane region" description="Helical" evidence="11">
    <location>
        <begin position="539"/>
        <end position="565"/>
    </location>
</feature>
<feature type="transmembrane region" description="Helical" evidence="11">
    <location>
        <begin position="958"/>
        <end position="980"/>
    </location>
</feature>
<organism evidence="14 15">
    <name type="scientific">Byssochlamys spectabilis</name>
    <name type="common">Paecilomyces variotii</name>
    <dbReference type="NCBI Taxonomy" id="264951"/>
    <lineage>
        <taxon>Eukaryota</taxon>
        <taxon>Fungi</taxon>
        <taxon>Dikarya</taxon>
        <taxon>Ascomycota</taxon>
        <taxon>Pezizomycotina</taxon>
        <taxon>Eurotiomycetes</taxon>
        <taxon>Eurotiomycetidae</taxon>
        <taxon>Eurotiales</taxon>
        <taxon>Thermoascaceae</taxon>
        <taxon>Paecilomyces</taxon>
    </lineage>
</organism>
<comment type="caution">
    <text evidence="14">The sequence shown here is derived from an EMBL/GenBank/DDBJ whole genome shotgun (WGS) entry which is preliminary data.</text>
</comment>
<evidence type="ECO:0000256" key="4">
    <source>
        <dbReference type="ARBA" id="ARBA00022475"/>
    </source>
</evidence>
<dbReference type="CDD" id="cd18579">
    <property type="entry name" value="ABC_6TM_ABCC_D1"/>
    <property type="match status" value="1"/>
</dbReference>
<feature type="transmembrane region" description="Helical" evidence="11">
    <location>
        <begin position="494"/>
        <end position="519"/>
    </location>
</feature>
<feature type="transmembrane region" description="Helical" evidence="11">
    <location>
        <begin position="418"/>
        <end position="436"/>
    </location>
</feature>
<feature type="transmembrane region" description="Helical" evidence="11">
    <location>
        <begin position="1168"/>
        <end position="1191"/>
    </location>
</feature>
<protein>
    <submittedName>
        <fullName evidence="14">Putative ABC multidrug transporter</fullName>
    </submittedName>
</protein>
<evidence type="ECO:0000256" key="11">
    <source>
        <dbReference type="SAM" id="Phobius"/>
    </source>
</evidence>
<dbReference type="CDD" id="cd03250">
    <property type="entry name" value="ABCC_MRP_domain1"/>
    <property type="match status" value="1"/>
</dbReference>
<dbReference type="Gene3D" id="1.20.1560.10">
    <property type="entry name" value="ABC transporter type 1, transmembrane domain"/>
    <property type="match status" value="2"/>
</dbReference>
<feature type="transmembrane region" description="Helical" evidence="11">
    <location>
        <begin position="313"/>
        <end position="332"/>
    </location>
</feature>
<evidence type="ECO:0000256" key="2">
    <source>
        <dbReference type="ARBA" id="ARBA00009726"/>
    </source>
</evidence>
<dbReference type="InterPro" id="IPR027417">
    <property type="entry name" value="P-loop_NTPase"/>
</dbReference>
<dbReference type="GeneID" id="39600407"/>
<dbReference type="InterPro" id="IPR017871">
    <property type="entry name" value="ABC_transporter-like_CS"/>
</dbReference>
<dbReference type="STRING" id="264951.A0A443HPC4"/>
<dbReference type="FunFam" id="3.40.50.300:FF:001854">
    <property type="entry name" value="ABC multidrug transporter (Eurofung)"/>
    <property type="match status" value="1"/>
</dbReference>
<feature type="transmembrane region" description="Helical" evidence="11">
    <location>
        <begin position="159"/>
        <end position="180"/>
    </location>
</feature>
<evidence type="ECO:0000259" key="12">
    <source>
        <dbReference type="PROSITE" id="PS50893"/>
    </source>
</evidence>
<feature type="transmembrane region" description="Helical" evidence="11">
    <location>
        <begin position="98"/>
        <end position="118"/>
    </location>
</feature>
<name>A0A443HPC4_BYSSP</name>
<dbReference type="GO" id="GO:0005524">
    <property type="term" value="F:ATP binding"/>
    <property type="evidence" value="ECO:0007669"/>
    <property type="project" value="UniProtKB-KW"/>
</dbReference>
<dbReference type="SUPFAM" id="SSF52540">
    <property type="entry name" value="P-loop containing nucleoside triphosphate hydrolases"/>
    <property type="match status" value="2"/>
</dbReference>
<dbReference type="PROSITE" id="PS50893">
    <property type="entry name" value="ABC_TRANSPORTER_2"/>
    <property type="match status" value="2"/>
</dbReference>
<dbReference type="Proteomes" id="UP000283841">
    <property type="component" value="Unassembled WGS sequence"/>
</dbReference>
<evidence type="ECO:0000256" key="9">
    <source>
        <dbReference type="ARBA" id="ARBA00023136"/>
    </source>
</evidence>
<feature type="domain" description="ABC transmembrane type-1" evidence="13">
    <location>
        <begin position="282"/>
        <end position="560"/>
    </location>
</feature>
<dbReference type="SMART" id="SM00382">
    <property type="entry name" value="AAA"/>
    <property type="match status" value="2"/>
</dbReference>
<dbReference type="EMBL" id="RCNU01000009">
    <property type="protein sequence ID" value="RWQ93686.1"/>
    <property type="molecule type" value="Genomic_DNA"/>
</dbReference>
<dbReference type="FunFam" id="1.20.1560.10:FF:000066">
    <property type="entry name" value="ABC multidrug transporter (Eurofung)"/>
    <property type="match status" value="1"/>
</dbReference>
<keyword evidence="5 11" id="KW-0812">Transmembrane</keyword>
<dbReference type="GO" id="GO:0140359">
    <property type="term" value="F:ABC-type transporter activity"/>
    <property type="evidence" value="ECO:0007669"/>
    <property type="project" value="InterPro"/>
</dbReference>
<dbReference type="InterPro" id="IPR050173">
    <property type="entry name" value="ABC_transporter_C-like"/>
</dbReference>
<dbReference type="InterPro" id="IPR003439">
    <property type="entry name" value="ABC_transporter-like_ATP-bd"/>
</dbReference>
<evidence type="ECO:0000313" key="15">
    <source>
        <dbReference type="Proteomes" id="UP000283841"/>
    </source>
</evidence>
<feature type="transmembrane region" description="Helical" evidence="11">
    <location>
        <begin position="1030"/>
        <end position="1051"/>
    </location>
</feature>
<dbReference type="InterPro" id="IPR056227">
    <property type="entry name" value="TMD0_ABC"/>
</dbReference>
<dbReference type="InterPro" id="IPR003593">
    <property type="entry name" value="AAA+_ATPase"/>
</dbReference>
<keyword evidence="3" id="KW-0813">Transport</keyword>
<dbReference type="Pfam" id="PF00664">
    <property type="entry name" value="ABC_membrane"/>
    <property type="match status" value="1"/>
</dbReference>